<keyword evidence="3" id="KW-0378">Hydrolase</keyword>
<sequence length="123" mass="13976">MSQARLALGAWGEDRAAEYLRLQGMKILKRNYRTPVGEIDIIAQNKKYLLFVEVKTRRGVTFGSPQEAVGIRKQRQIIRTCQWYLQEHKCGKLQPRFDVVAVLSAGNGNVQITHLDDAFSLST</sequence>
<dbReference type="GO" id="GO:0004519">
    <property type="term" value="F:endonuclease activity"/>
    <property type="evidence" value="ECO:0007669"/>
    <property type="project" value="UniProtKB-KW"/>
</dbReference>
<dbReference type="PANTHER" id="PTHR34039:SF1">
    <property type="entry name" value="UPF0102 PROTEIN YRAN"/>
    <property type="match status" value="1"/>
</dbReference>
<evidence type="ECO:0000256" key="2">
    <source>
        <dbReference type="HAMAP-Rule" id="MF_00048"/>
    </source>
</evidence>
<dbReference type="InterPro" id="IPR011856">
    <property type="entry name" value="tRNA_endonuc-like_dom_sf"/>
</dbReference>
<dbReference type="Pfam" id="PF02021">
    <property type="entry name" value="UPF0102"/>
    <property type="match status" value="1"/>
</dbReference>
<reference evidence="3 4" key="1">
    <citation type="submission" date="2016-10" db="EMBL/GenBank/DDBJ databases">
        <authorList>
            <person name="de Groot N.N."/>
        </authorList>
    </citation>
    <scope>NUCLEOTIDE SEQUENCE [LARGE SCALE GENOMIC DNA]</scope>
    <source>
        <strain evidence="3 4">DSM 7343</strain>
    </source>
</reference>
<keyword evidence="4" id="KW-1185">Reference proteome</keyword>
<name>A0A1H3ZJW3_9BACT</name>
<dbReference type="AlphaFoldDB" id="A0A1H3ZJW3"/>
<dbReference type="PANTHER" id="PTHR34039">
    <property type="entry name" value="UPF0102 PROTEIN YRAN"/>
    <property type="match status" value="1"/>
</dbReference>
<dbReference type="Proteomes" id="UP000199409">
    <property type="component" value="Unassembled WGS sequence"/>
</dbReference>
<organism evidence="3 4">
    <name type="scientific">Desulfuromusa kysingii</name>
    <dbReference type="NCBI Taxonomy" id="37625"/>
    <lineage>
        <taxon>Bacteria</taxon>
        <taxon>Pseudomonadati</taxon>
        <taxon>Thermodesulfobacteriota</taxon>
        <taxon>Desulfuromonadia</taxon>
        <taxon>Desulfuromonadales</taxon>
        <taxon>Geopsychrobacteraceae</taxon>
        <taxon>Desulfuromusa</taxon>
    </lineage>
</organism>
<dbReference type="OrthoDB" id="9794876at2"/>
<protein>
    <recommendedName>
        <fullName evidence="2">UPF0102 protein SAMN05660420_01547</fullName>
    </recommendedName>
</protein>
<evidence type="ECO:0000313" key="4">
    <source>
        <dbReference type="Proteomes" id="UP000199409"/>
    </source>
</evidence>
<dbReference type="NCBIfam" id="TIGR00252">
    <property type="entry name" value="YraN family protein"/>
    <property type="match status" value="1"/>
</dbReference>
<dbReference type="Gene3D" id="3.40.1350.10">
    <property type="match status" value="1"/>
</dbReference>
<dbReference type="GO" id="GO:0003676">
    <property type="term" value="F:nucleic acid binding"/>
    <property type="evidence" value="ECO:0007669"/>
    <property type="project" value="InterPro"/>
</dbReference>
<comment type="similarity">
    <text evidence="1 2">Belongs to the UPF0102 family.</text>
</comment>
<dbReference type="CDD" id="cd20736">
    <property type="entry name" value="PoNe_Nuclease"/>
    <property type="match status" value="1"/>
</dbReference>
<dbReference type="NCBIfam" id="NF009150">
    <property type="entry name" value="PRK12497.1-3"/>
    <property type="match status" value="1"/>
</dbReference>
<proteinExistence type="inferred from homology"/>
<dbReference type="NCBIfam" id="NF009154">
    <property type="entry name" value="PRK12497.3-3"/>
    <property type="match status" value="1"/>
</dbReference>
<accession>A0A1H3ZJW3</accession>
<evidence type="ECO:0000256" key="1">
    <source>
        <dbReference type="ARBA" id="ARBA00006738"/>
    </source>
</evidence>
<dbReference type="RefSeq" id="WP_092346394.1">
    <property type="nucleotide sequence ID" value="NZ_FNQN01000004.1"/>
</dbReference>
<keyword evidence="3" id="KW-0540">Nuclease</keyword>
<dbReference type="InterPro" id="IPR003509">
    <property type="entry name" value="UPF0102_YraN-like"/>
</dbReference>
<dbReference type="HAMAP" id="MF_00048">
    <property type="entry name" value="UPF0102"/>
    <property type="match status" value="1"/>
</dbReference>
<dbReference type="STRING" id="37625.SAMN05660420_01547"/>
<gene>
    <name evidence="3" type="ORF">SAMN05660420_01547</name>
</gene>
<dbReference type="SUPFAM" id="SSF52980">
    <property type="entry name" value="Restriction endonuclease-like"/>
    <property type="match status" value="1"/>
</dbReference>
<dbReference type="EMBL" id="FNQN01000004">
    <property type="protein sequence ID" value="SEA23711.1"/>
    <property type="molecule type" value="Genomic_DNA"/>
</dbReference>
<dbReference type="InterPro" id="IPR011335">
    <property type="entry name" value="Restrct_endonuc-II-like"/>
</dbReference>
<keyword evidence="3" id="KW-0255">Endonuclease</keyword>
<evidence type="ECO:0000313" key="3">
    <source>
        <dbReference type="EMBL" id="SEA23711.1"/>
    </source>
</evidence>